<gene>
    <name evidence="12" type="ORF">ABB27_09110</name>
</gene>
<evidence type="ECO:0000259" key="11">
    <source>
        <dbReference type="PROSITE" id="PS50109"/>
    </source>
</evidence>
<evidence type="ECO:0000313" key="12">
    <source>
        <dbReference type="EMBL" id="KRG67717.1"/>
    </source>
</evidence>
<dbReference type="Gene3D" id="1.20.5.1930">
    <property type="match status" value="1"/>
</dbReference>
<dbReference type="GO" id="GO:0005886">
    <property type="term" value="C:plasma membrane"/>
    <property type="evidence" value="ECO:0007669"/>
    <property type="project" value="UniProtKB-SubCell"/>
</dbReference>
<feature type="transmembrane region" description="Helical" evidence="10">
    <location>
        <begin position="103"/>
        <end position="126"/>
    </location>
</feature>
<evidence type="ECO:0000256" key="1">
    <source>
        <dbReference type="ARBA" id="ARBA00004651"/>
    </source>
</evidence>
<sequence length="514" mass="55969">MAAVAAAAQLVSVEPWISPRGGHALWLPGAALMCTLLWRPYVEWAACFGGALLGCVGILALRGATATEATALILGLLLLVTAATLLIRQFGLLDTVNVDFPQVATFWVIAVLALPLSSTGWTLLVLRSTPLPDFAGAWHNLLLANALPYLLIVPTFIALVRMHRRTRNHRSLSRLHAFLALMLLLLLWTAWMLPWASPMAEPLLMLASTLLLAWLLLVLGPAGAFLALSCSTVLCMAISIHGWGPLASGDGERTTLAVQLWAFGDGITLLLLSVLVEQRQSARNSLQAASTRLADMTAQMLRVQEEERTRIARDLHDDINQSLAAISIQLSSLKRAAPALAREQMEQLQEQVLEVSSDVRRLSHDLHPSLLRYTSLSSALRSLCSGSCRHASNRVHCDINDEQILDEQQKLNLFRITQEAIHNVNQHAHARNAWVRLQFAGGQGLLEIEDDGIGIDQAHVDMHRGLGMISIEERARLLGGSSHLQAAGDSGTLLSIVFPVRRPARADSSTSEST</sequence>
<organism evidence="12 13">
    <name type="scientific">Stenotrophomonas terrae</name>
    <dbReference type="NCBI Taxonomy" id="405446"/>
    <lineage>
        <taxon>Bacteria</taxon>
        <taxon>Pseudomonadati</taxon>
        <taxon>Pseudomonadota</taxon>
        <taxon>Gammaproteobacteria</taxon>
        <taxon>Lysobacterales</taxon>
        <taxon>Lysobacteraceae</taxon>
        <taxon>Stenotrophomonas</taxon>
    </lineage>
</organism>
<dbReference type="PANTHER" id="PTHR24421:SF58">
    <property type="entry name" value="SIGNAL TRANSDUCTION HISTIDINE-PROTEIN KINASE_PHOSPHATASE UHPB"/>
    <property type="match status" value="1"/>
</dbReference>
<dbReference type="CDD" id="cd16917">
    <property type="entry name" value="HATPase_UhpB-NarQ-NarX-like"/>
    <property type="match status" value="1"/>
</dbReference>
<dbReference type="Pfam" id="PF05231">
    <property type="entry name" value="MASE1"/>
    <property type="match status" value="1"/>
</dbReference>
<feature type="transmembrane region" description="Helical" evidence="10">
    <location>
        <begin position="256"/>
        <end position="276"/>
    </location>
</feature>
<keyword evidence="3" id="KW-0808">Transferase</keyword>
<dbReference type="InterPro" id="IPR007895">
    <property type="entry name" value="MASE1"/>
</dbReference>
<evidence type="ECO:0000256" key="2">
    <source>
        <dbReference type="ARBA" id="ARBA00022475"/>
    </source>
</evidence>
<dbReference type="InterPro" id="IPR011712">
    <property type="entry name" value="Sig_transdc_His_kin_sub3_dim/P"/>
</dbReference>
<feature type="transmembrane region" description="Helical" evidence="10">
    <location>
        <begin position="71"/>
        <end position="91"/>
    </location>
</feature>
<evidence type="ECO:0000256" key="9">
    <source>
        <dbReference type="SAM" id="Coils"/>
    </source>
</evidence>
<feature type="transmembrane region" description="Helical" evidence="10">
    <location>
        <begin position="199"/>
        <end position="217"/>
    </location>
</feature>
<evidence type="ECO:0000256" key="8">
    <source>
        <dbReference type="ARBA" id="ARBA00023136"/>
    </source>
</evidence>
<keyword evidence="6 10" id="KW-1133">Transmembrane helix</keyword>
<feature type="coiled-coil region" evidence="9">
    <location>
        <begin position="279"/>
        <end position="306"/>
    </location>
</feature>
<feature type="transmembrane region" description="Helical" evidence="10">
    <location>
        <begin position="224"/>
        <end position="244"/>
    </location>
</feature>
<keyword evidence="8 10" id="KW-0472">Membrane</keyword>
<dbReference type="GO" id="GO:0000155">
    <property type="term" value="F:phosphorelay sensor kinase activity"/>
    <property type="evidence" value="ECO:0007669"/>
    <property type="project" value="InterPro"/>
</dbReference>
<dbReference type="SUPFAM" id="SSF55874">
    <property type="entry name" value="ATPase domain of HSP90 chaperone/DNA topoisomerase II/histidine kinase"/>
    <property type="match status" value="1"/>
</dbReference>
<dbReference type="Gene3D" id="3.30.565.10">
    <property type="entry name" value="Histidine kinase-like ATPase, C-terminal domain"/>
    <property type="match status" value="1"/>
</dbReference>
<dbReference type="Proteomes" id="UP000051863">
    <property type="component" value="Unassembled WGS sequence"/>
</dbReference>
<dbReference type="InterPro" id="IPR036890">
    <property type="entry name" value="HATPase_C_sf"/>
</dbReference>
<keyword evidence="2" id="KW-1003">Cell membrane</keyword>
<dbReference type="PATRIC" id="fig|405446.3.peg.1273"/>
<feature type="domain" description="Histidine kinase" evidence="11">
    <location>
        <begin position="314"/>
        <end position="502"/>
    </location>
</feature>
<feature type="transmembrane region" description="Helical" evidence="10">
    <location>
        <begin position="138"/>
        <end position="160"/>
    </location>
</feature>
<dbReference type="PROSITE" id="PS50109">
    <property type="entry name" value="HIS_KIN"/>
    <property type="match status" value="1"/>
</dbReference>
<evidence type="ECO:0000256" key="6">
    <source>
        <dbReference type="ARBA" id="ARBA00022989"/>
    </source>
</evidence>
<keyword evidence="7" id="KW-0902">Two-component regulatory system</keyword>
<evidence type="ECO:0000313" key="13">
    <source>
        <dbReference type="Proteomes" id="UP000051863"/>
    </source>
</evidence>
<dbReference type="GO" id="GO:0046983">
    <property type="term" value="F:protein dimerization activity"/>
    <property type="evidence" value="ECO:0007669"/>
    <property type="project" value="InterPro"/>
</dbReference>
<name>A0A0R0CEB0_9GAMM</name>
<evidence type="ECO:0000256" key="5">
    <source>
        <dbReference type="ARBA" id="ARBA00022777"/>
    </source>
</evidence>
<dbReference type="AlphaFoldDB" id="A0A0R0CEB0"/>
<keyword evidence="13" id="KW-1185">Reference proteome</keyword>
<dbReference type="InterPro" id="IPR003594">
    <property type="entry name" value="HATPase_dom"/>
</dbReference>
<dbReference type="SMART" id="SM00387">
    <property type="entry name" value="HATPase_c"/>
    <property type="match status" value="1"/>
</dbReference>
<keyword evidence="4 10" id="KW-0812">Transmembrane</keyword>
<evidence type="ECO:0000256" key="4">
    <source>
        <dbReference type="ARBA" id="ARBA00022692"/>
    </source>
</evidence>
<reference evidence="12 13" key="1">
    <citation type="submission" date="2015-05" db="EMBL/GenBank/DDBJ databases">
        <title>Genome sequencing and analysis of members of genus Stenotrophomonas.</title>
        <authorList>
            <person name="Patil P.P."/>
            <person name="Midha S."/>
            <person name="Patil P.B."/>
        </authorList>
    </citation>
    <scope>NUCLEOTIDE SEQUENCE [LARGE SCALE GENOMIC DNA]</scope>
    <source>
        <strain evidence="12 13">DSM 18941</strain>
    </source>
</reference>
<proteinExistence type="predicted"/>
<keyword evidence="9" id="KW-0175">Coiled coil</keyword>
<feature type="transmembrane region" description="Helical" evidence="10">
    <location>
        <begin position="172"/>
        <end position="193"/>
    </location>
</feature>
<accession>A0A0R0CEB0</accession>
<dbReference type="Pfam" id="PF02518">
    <property type="entry name" value="HATPase_c"/>
    <property type="match status" value="1"/>
</dbReference>
<feature type="transmembrane region" description="Helical" evidence="10">
    <location>
        <begin position="45"/>
        <end position="65"/>
    </location>
</feature>
<comment type="caution">
    <text evidence="12">The sequence shown here is derived from an EMBL/GenBank/DDBJ whole genome shotgun (WGS) entry which is preliminary data.</text>
</comment>
<keyword evidence="5" id="KW-0418">Kinase</keyword>
<dbReference type="InterPro" id="IPR050482">
    <property type="entry name" value="Sensor_HK_TwoCompSys"/>
</dbReference>
<evidence type="ECO:0000256" key="10">
    <source>
        <dbReference type="SAM" id="Phobius"/>
    </source>
</evidence>
<dbReference type="PANTHER" id="PTHR24421">
    <property type="entry name" value="NITRATE/NITRITE SENSOR PROTEIN NARX-RELATED"/>
    <property type="match status" value="1"/>
</dbReference>
<evidence type="ECO:0000256" key="3">
    <source>
        <dbReference type="ARBA" id="ARBA00022679"/>
    </source>
</evidence>
<dbReference type="EMBL" id="LDJJ01000028">
    <property type="protein sequence ID" value="KRG67717.1"/>
    <property type="molecule type" value="Genomic_DNA"/>
</dbReference>
<comment type="subcellular location">
    <subcellularLocation>
        <location evidence="1">Cell membrane</location>
        <topology evidence="1">Multi-pass membrane protein</topology>
    </subcellularLocation>
</comment>
<dbReference type="InterPro" id="IPR005467">
    <property type="entry name" value="His_kinase_dom"/>
</dbReference>
<evidence type="ECO:0000256" key="7">
    <source>
        <dbReference type="ARBA" id="ARBA00023012"/>
    </source>
</evidence>
<dbReference type="Pfam" id="PF07730">
    <property type="entry name" value="HisKA_3"/>
    <property type="match status" value="1"/>
</dbReference>
<protein>
    <recommendedName>
        <fullName evidence="11">Histidine kinase domain-containing protein</fullName>
    </recommendedName>
</protein>